<proteinExistence type="predicted"/>
<evidence type="ECO:0000256" key="1">
    <source>
        <dbReference type="SAM" id="MobiDB-lite"/>
    </source>
</evidence>
<name>A0A9W8HLF4_9FUNG</name>
<organism evidence="3 4">
    <name type="scientific">Coemansia guatemalensis</name>
    <dbReference type="NCBI Taxonomy" id="2761395"/>
    <lineage>
        <taxon>Eukaryota</taxon>
        <taxon>Fungi</taxon>
        <taxon>Fungi incertae sedis</taxon>
        <taxon>Zoopagomycota</taxon>
        <taxon>Kickxellomycotina</taxon>
        <taxon>Kickxellomycetes</taxon>
        <taxon>Kickxellales</taxon>
        <taxon>Kickxellaceae</taxon>
        <taxon>Coemansia</taxon>
    </lineage>
</organism>
<accession>A0A9W8HLF4</accession>
<feature type="compositionally biased region" description="Acidic residues" evidence="1">
    <location>
        <begin position="126"/>
        <end position="137"/>
    </location>
</feature>
<gene>
    <name evidence="3" type="ORF">H4R20_007168</name>
</gene>
<feature type="compositionally biased region" description="Low complexity" evidence="1">
    <location>
        <begin position="140"/>
        <end position="166"/>
    </location>
</feature>
<dbReference type="Proteomes" id="UP001140094">
    <property type="component" value="Unassembled WGS sequence"/>
</dbReference>
<dbReference type="EMBL" id="JANBUO010003785">
    <property type="protein sequence ID" value="KAJ2789508.1"/>
    <property type="molecule type" value="Genomic_DNA"/>
</dbReference>
<dbReference type="OrthoDB" id="5564161at2759"/>
<evidence type="ECO:0000313" key="3">
    <source>
        <dbReference type="EMBL" id="KAJ2789508.1"/>
    </source>
</evidence>
<keyword evidence="4" id="KW-1185">Reference proteome</keyword>
<keyword evidence="2" id="KW-0732">Signal</keyword>
<comment type="caution">
    <text evidence="3">The sequence shown here is derived from an EMBL/GenBank/DDBJ whole genome shotgun (WGS) entry which is preliminary data.</text>
</comment>
<protein>
    <submittedName>
        <fullName evidence="3">Uncharacterized protein</fullName>
    </submittedName>
</protein>
<evidence type="ECO:0000256" key="2">
    <source>
        <dbReference type="SAM" id="SignalP"/>
    </source>
</evidence>
<reference evidence="3" key="1">
    <citation type="submission" date="2022-07" db="EMBL/GenBank/DDBJ databases">
        <title>Phylogenomic reconstructions and comparative analyses of Kickxellomycotina fungi.</title>
        <authorList>
            <person name="Reynolds N.K."/>
            <person name="Stajich J.E."/>
            <person name="Barry K."/>
            <person name="Grigoriev I.V."/>
            <person name="Crous P."/>
            <person name="Smith M.E."/>
        </authorList>
    </citation>
    <scope>NUCLEOTIDE SEQUENCE</scope>
    <source>
        <strain evidence="3">NRRL 1565</strain>
    </source>
</reference>
<feature type="region of interest" description="Disordered" evidence="1">
    <location>
        <begin position="126"/>
        <end position="166"/>
    </location>
</feature>
<sequence>MKFAKVAAILAACLVCTYGLTEKEDQTVTDILAILKRGTSVYPLEDLMHTLAKSMGFKLSAKKLNRFVPASKSAYATVYDMLISVDTNGKHSAEQHQKLRQLIDIIGNKVLDLNAKDVSFKTLVVQEEEDDAPESDGPEVITSSTSSQTSNSTSSQVSNSTSTSSI</sequence>
<feature type="signal peptide" evidence="2">
    <location>
        <begin position="1"/>
        <end position="19"/>
    </location>
</feature>
<dbReference type="AlphaFoldDB" id="A0A9W8HLF4"/>
<feature type="chain" id="PRO_5040983916" evidence="2">
    <location>
        <begin position="20"/>
        <end position="166"/>
    </location>
</feature>
<evidence type="ECO:0000313" key="4">
    <source>
        <dbReference type="Proteomes" id="UP001140094"/>
    </source>
</evidence>